<dbReference type="InterPro" id="IPR046357">
    <property type="entry name" value="PPIase_dom_sf"/>
</dbReference>
<evidence type="ECO:0000259" key="17">
    <source>
        <dbReference type="PROSITE" id="PS50198"/>
    </source>
</evidence>
<dbReference type="SUPFAM" id="SSF54534">
    <property type="entry name" value="FKBP-like"/>
    <property type="match status" value="1"/>
</dbReference>
<dbReference type="Pfam" id="PF13624">
    <property type="entry name" value="SurA_N_3"/>
    <property type="match status" value="1"/>
</dbReference>
<evidence type="ECO:0000313" key="19">
    <source>
        <dbReference type="EMBL" id="SDW84512.1"/>
    </source>
</evidence>
<evidence type="ECO:0000256" key="12">
    <source>
        <dbReference type="ARBA" id="ARBA00040743"/>
    </source>
</evidence>
<dbReference type="GO" id="GO:0003755">
    <property type="term" value="F:peptidyl-prolyl cis-trans isomerase activity"/>
    <property type="evidence" value="ECO:0007669"/>
    <property type="project" value="UniProtKB-KW"/>
</dbReference>
<evidence type="ECO:0000256" key="8">
    <source>
        <dbReference type="ARBA" id="ARBA00023186"/>
    </source>
</evidence>
<dbReference type="AlphaFoldDB" id="A0AAN4URG2"/>
<dbReference type="Pfam" id="PF13145">
    <property type="entry name" value="Rotamase_2"/>
    <property type="match status" value="1"/>
</dbReference>
<dbReference type="RefSeq" id="WP_092164012.1">
    <property type="nucleotide sequence ID" value="NZ_BNAB01000006.1"/>
</dbReference>
<keyword evidence="14 18" id="KW-0413">Isomerase</keyword>
<dbReference type="PANTHER" id="PTHR47529:SF1">
    <property type="entry name" value="PERIPLASMIC CHAPERONE PPID"/>
    <property type="match status" value="1"/>
</dbReference>
<reference evidence="19 20" key="2">
    <citation type="submission" date="2016-10" db="EMBL/GenBank/DDBJ databases">
        <authorList>
            <person name="Varghese N."/>
            <person name="Submissions S."/>
        </authorList>
    </citation>
    <scope>NUCLEOTIDE SEQUENCE [LARGE SCALE GENOMIC DNA]</scope>
    <source>
        <strain evidence="19 20">DSM 24802</strain>
    </source>
</reference>
<evidence type="ECO:0000256" key="6">
    <source>
        <dbReference type="ARBA" id="ARBA00022989"/>
    </source>
</evidence>
<keyword evidence="5 16" id="KW-0812">Transmembrane</keyword>
<keyword evidence="8" id="KW-0143">Chaperone</keyword>
<reference evidence="18" key="1">
    <citation type="journal article" date="2014" name="Int. J. Syst. Evol. Microbiol.">
        <title>Complete genome sequence of Corynebacterium casei LMG S-19264T (=DSM 44701T), isolated from a smear-ripened cheese.</title>
        <authorList>
            <consortium name="US DOE Joint Genome Institute (JGI-PGF)"/>
            <person name="Walter F."/>
            <person name="Albersmeier A."/>
            <person name="Kalinowski J."/>
            <person name="Ruckert C."/>
        </authorList>
    </citation>
    <scope>NUCLEOTIDE SEQUENCE</scope>
    <source>
        <strain evidence="18">CGMCC 1.10859</strain>
    </source>
</reference>
<evidence type="ECO:0000313" key="20">
    <source>
        <dbReference type="Proteomes" id="UP000199541"/>
    </source>
</evidence>
<evidence type="ECO:0000256" key="1">
    <source>
        <dbReference type="ARBA" id="ARBA00004382"/>
    </source>
</evidence>
<comment type="subcellular location">
    <subcellularLocation>
        <location evidence="1">Cell inner membrane</location>
        <topology evidence="1">Single-pass type II membrane protein</topology>
        <orientation evidence="1">Periplasmic side</orientation>
    </subcellularLocation>
</comment>
<feature type="compositionally biased region" description="Basic and acidic residues" evidence="15">
    <location>
        <begin position="8"/>
        <end position="21"/>
    </location>
</feature>
<comment type="caution">
    <text evidence="18">The sequence shown here is derived from an EMBL/GenBank/DDBJ whole genome shotgun (WGS) entry which is preliminary data.</text>
</comment>
<sequence>MASRKTRDKTEKAPRGDEERRPRKGASVISWILLGMVVLGLGGYGITNFGGSATTVASVGGTKISVDDYGRAVRNALRAMSAQSGKNITFQEAQKQGLDQQVLQQLVLQAALDDEDSRVGISVGDGRLRQDITAISAFQGADGKFSAQTYKFVLQQNGLKEGEFEAETRKQMARTILQDAVTQGFGTPTTFIDTIMHYVGARRGFEILKLGADDLAQPVPAPTEAQLQAYYKAHPKTYTSLPAKRITYAELLPDQVAKTMKIPEAKLKAYYDQHKSDYVKPERRLVERLVYPAEAAAKAARAKLDAGQATFDQLVKERGLTLSDIDLGDVTADELSSAAAKQVFAAKQGAIVGPVESSVGPALFRVNNIIAAQTTSFDAAKTDIRNELGHQEAKQKIQSQEEHLNDLLAGGATLEQLAKETDMTLGTIDFTAKSATGIAGYEAFRDAARKVTKSDYPSIIQLDDGGIVALRLDKPIPAEVQPFAKVKDKVAEDWTRDQTDKALMALAQTDIKTAQAAGGDLSKAGTVDVQEPITRSGYIDNAPPGLLEDVFMMKKGETKAFQGDESVWIVKLTQVLPPAQNDPDIKKMRDQIAGQGAQGMQNDAFLYFAQAIQAHQGININQSAINAVNAQLQ</sequence>
<proteinExistence type="inferred from homology"/>
<evidence type="ECO:0000256" key="9">
    <source>
        <dbReference type="ARBA" id="ARBA00030642"/>
    </source>
</evidence>
<gene>
    <name evidence="18" type="primary">ybaU</name>
    <name evidence="18" type="ORF">GCM10008024_16270</name>
    <name evidence="19" type="ORF">SAMN05444006_10789</name>
</gene>
<feature type="transmembrane region" description="Helical" evidence="16">
    <location>
        <begin position="28"/>
        <end position="46"/>
    </location>
</feature>
<dbReference type="Proteomes" id="UP000634647">
    <property type="component" value="Unassembled WGS sequence"/>
</dbReference>
<evidence type="ECO:0000313" key="18">
    <source>
        <dbReference type="EMBL" id="GHE01310.1"/>
    </source>
</evidence>
<evidence type="ECO:0000256" key="16">
    <source>
        <dbReference type="SAM" id="Phobius"/>
    </source>
</evidence>
<dbReference type="EMBL" id="BNAB01000006">
    <property type="protein sequence ID" value="GHE01310.1"/>
    <property type="molecule type" value="Genomic_DNA"/>
</dbReference>
<evidence type="ECO:0000256" key="10">
    <source>
        <dbReference type="ARBA" id="ARBA00031484"/>
    </source>
</evidence>
<evidence type="ECO:0000256" key="15">
    <source>
        <dbReference type="SAM" id="MobiDB-lite"/>
    </source>
</evidence>
<name>A0AAN4URG2_9RHOB</name>
<evidence type="ECO:0000256" key="13">
    <source>
        <dbReference type="ARBA" id="ARBA00042775"/>
    </source>
</evidence>
<dbReference type="InterPro" id="IPR027304">
    <property type="entry name" value="Trigger_fact/SurA_dom_sf"/>
</dbReference>
<evidence type="ECO:0000256" key="7">
    <source>
        <dbReference type="ARBA" id="ARBA00023136"/>
    </source>
</evidence>
<keyword evidence="14" id="KW-0697">Rotamase</keyword>
<comment type="similarity">
    <text evidence="11">Belongs to the PpiD chaperone family.</text>
</comment>
<reference evidence="18" key="3">
    <citation type="submission" date="2023-06" db="EMBL/GenBank/DDBJ databases">
        <authorList>
            <person name="Sun Q."/>
            <person name="Zhou Y."/>
        </authorList>
    </citation>
    <scope>NUCLEOTIDE SEQUENCE</scope>
    <source>
        <strain evidence="18">CGMCC 1.10859</strain>
    </source>
</reference>
<dbReference type="EMBL" id="FNOB01000007">
    <property type="protein sequence ID" value="SDW84512.1"/>
    <property type="molecule type" value="Genomic_DNA"/>
</dbReference>
<evidence type="ECO:0000256" key="11">
    <source>
        <dbReference type="ARBA" id="ARBA00038408"/>
    </source>
</evidence>
<evidence type="ECO:0000256" key="5">
    <source>
        <dbReference type="ARBA" id="ARBA00022692"/>
    </source>
</evidence>
<feature type="domain" description="PpiC" evidence="17">
    <location>
        <begin position="281"/>
        <end position="368"/>
    </location>
</feature>
<dbReference type="Proteomes" id="UP000199541">
    <property type="component" value="Unassembled WGS sequence"/>
</dbReference>
<dbReference type="PROSITE" id="PS50198">
    <property type="entry name" value="PPIC_PPIASE_2"/>
    <property type="match status" value="1"/>
</dbReference>
<dbReference type="InterPro" id="IPR000297">
    <property type="entry name" value="PPIase_PpiC"/>
</dbReference>
<keyword evidence="3" id="KW-1003">Cell membrane</keyword>
<accession>A0AAN4URG2</accession>
<evidence type="ECO:0000256" key="2">
    <source>
        <dbReference type="ARBA" id="ARBA00018370"/>
    </source>
</evidence>
<keyword evidence="7 16" id="KW-0472">Membrane</keyword>
<dbReference type="PANTHER" id="PTHR47529">
    <property type="entry name" value="PEPTIDYL-PROLYL CIS-TRANS ISOMERASE D"/>
    <property type="match status" value="1"/>
</dbReference>
<keyword evidence="4" id="KW-0997">Cell inner membrane</keyword>
<keyword evidence="20" id="KW-1185">Reference proteome</keyword>
<feature type="region of interest" description="Disordered" evidence="15">
    <location>
        <begin position="1"/>
        <end position="22"/>
    </location>
</feature>
<evidence type="ECO:0000256" key="3">
    <source>
        <dbReference type="ARBA" id="ARBA00022475"/>
    </source>
</evidence>
<dbReference type="Gene3D" id="3.10.50.40">
    <property type="match status" value="1"/>
</dbReference>
<evidence type="ECO:0000256" key="4">
    <source>
        <dbReference type="ARBA" id="ARBA00022519"/>
    </source>
</evidence>
<dbReference type="GO" id="GO:0005886">
    <property type="term" value="C:plasma membrane"/>
    <property type="evidence" value="ECO:0007669"/>
    <property type="project" value="UniProtKB-SubCell"/>
</dbReference>
<keyword evidence="6 16" id="KW-1133">Transmembrane helix</keyword>
<dbReference type="Gene3D" id="1.10.4030.10">
    <property type="entry name" value="Porin chaperone SurA, peptide-binding domain"/>
    <property type="match status" value="1"/>
</dbReference>
<organism evidence="18 21">
    <name type="scientific">Allgaiera indica</name>
    <dbReference type="NCBI Taxonomy" id="765699"/>
    <lineage>
        <taxon>Bacteria</taxon>
        <taxon>Pseudomonadati</taxon>
        <taxon>Pseudomonadota</taxon>
        <taxon>Alphaproteobacteria</taxon>
        <taxon>Rhodobacterales</taxon>
        <taxon>Paracoccaceae</taxon>
        <taxon>Allgaiera</taxon>
    </lineage>
</organism>
<evidence type="ECO:0000313" key="21">
    <source>
        <dbReference type="Proteomes" id="UP000634647"/>
    </source>
</evidence>
<dbReference type="InterPro" id="IPR052029">
    <property type="entry name" value="PpiD_chaperone"/>
</dbReference>
<evidence type="ECO:0000256" key="14">
    <source>
        <dbReference type="PROSITE-ProRule" id="PRU00278"/>
    </source>
</evidence>
<dbReference type="SUPFAM" id="SSF109998">
    <property type="entry name" value="Triger factor/SurA peptide-binding domain-like"/>
    <property type="match status" value="1"/>
</dbReference>
<protein>
    <recommendedName>
        <fullName evidence="2">Parvulin-like PPIase</fullName>
    </recommendedName>
    <alternativeName>
        <fullName evidence="9">Peptidyl-prolyl cis-trans isomerase plp</fullName>
    </alternativeName>
    <alternativeName>
        <fullName evidence="12">Periplasmic chaperone PpiD</fullName>
    </alternativeName>
    <alternativeName>
        <fullName evidence="13">Periplasmic folding chaperone</fullName>
    </alternativeName>
    <alternativeName>
        <fullName evidence="10">Rotamase plp</fullName>
    </alternativeName>
</protein>